<keyword evidence="2 4" id="KW-0328">Glycosyltransferase</keyword>
<dbReference type="InterPro" id="IPR002213">
    <property type="entry name" value="UDP_glucos_trans"/>
</dbReference>
<dbReference type="InterPro" id="IPR035595">
    <property type="entry name" value="UDP_glycos_trans_CS"/>
</dbReference>
<evidence type="ECO:0000256" key="3">
    <source>
        <dbReference type="ARBA" id="ARBA00022679"/>
    </source>
</evidence>
<feature type="region of interest" description="Disordered" evidence="6">
    <location>
        <begin position="417"/>
        <end position="440"/>
    </location>
</feature>
<keyword evidence="5" id="KW-0732">Signal</keyword>
<comment type="catalytic activity">
    <reaction evidence="5">
        <text>glucuronate acceptor + UDP-alpha-D-glucuronate = acceptor beta-D-glucuronoside + UDP + H(+)</text>
        <dbReference type="Rhea" id="RHEA:21032"/>
        <dbReference type="ChEBI" id="CHEBI:15378"/>
        <dbReference type="ChEBI" id="CHEBI:58052"/>
        <dbReference type="ChEBI" id="CHEBI:58223"/>
        <dbReference type="ChEBI" id="CHEBI:132367"/>
        <dbReference type="ChEBI" id="CHEBI:132368"/>
        <dbReference type="EC" id="2.4.1.17"/>
    </reaction>
</comment>
<protein>
    <recommendedName>
        <fullName evidence="5">UDP-glucuronosyltransferase</fullName>
        <ecNumber evidence="5">2.4.1.17</ecNumber>
    </recommendedName>
</protein>
<gene>
    <name evidence="7" type="ORF">TPAB3V08_LOCUS8844</name>
</gene>
<dbReference type="Pfam" id="PF00201">
    <property type="entry name" value="UDPGT"/>
    <property type="match status" value="1"/>
</dbReference>
<accession>A0ABN7P440</accession>
<evidence type="ECO:0000256" key="5">
    <source>
        <dbReference type="RuleBase" id="RU362059"/>
    </source>
</evidence>
<dbReference type="PANTHER" id="PTHR48043:SF145">
    <property type="entry name" value="FI06409P-RELATED"/>
    <property type="match status" value="1"/>
</dbReference>
<organism evidence="7 8">
    <name type="scientific">Timema podura</name>
    <name type="common">Walking stick</name>
    <dbReference type="NCBI Taxonomy" id="61482"/>
    <lineage>
        <taxon>Eukaryota</taxon>
        <taxon>Metazoa</taxon>
        <taxon>Ecdysozoa</taxon>
        <taxon>Arthropoda</taxon>
        <taxon>Hexapoda</taxon>
        <taxon>Insecta</taxon>
        <taxon>Pterygota</taxon>
        <taxon>Neoptera</taxon>
        <taxon>Polyneoptera</taxon>
        <taxon>Phasmatodea</taxon>
        <taxon>Timematodea</taxon>
        <taxon>Timematoidea</taxon>
        <taxon>Timematidae</taxon>
        <taxon>Timema</taxon>
    </lineage>
</organism>
<dbReference type="EMBL" id="CAJPIN010017686">
    <property type="protein sequence ID" value="CAG2061891.1"/>
    <property type="molecule type" value="Genomic_DNA"/>
</dbReference>
<dbReference type="InterPro" id="IPR050271">
    <property type="entry name" value="UDP-glycosyltransferase"/>
</dbReference>
<comment type="subcellular location">
    <subcellularLocation>
        <location evidence="5">Membrane</location>
        <topology evidence="5">Single-pass membrane protein</topology>
    </subcellularLocation>
</comment>
<feature type="signal peptide" evidence="5">
    <location>
        <begin position="1"/>
        <end position="17"/>
    </location>
</feature>
<evidence type="ECO:0000256" key="6">
    <source>
        <dbReference type="SAM" id="MobiDB-lite"/>
    </source>
</evidence>
<dbReference type="EC" id="2.4.1.17" evidence="5"/>
<dbReference type="Proteomes" id="UP001153148">
    <property type="component" value="Unassembled WGS sequence"/>
</dbReference>
<feature type="chain" id="PRO_5044990533" description="UDP-glucuronosyltransferase" evidence="5">
    <location>
        <begin position="18"/>
        <end position="440"/>
    </location>
</feature>
<dbReference type="PANTHER" id="PTHR48043">
    <property type="entry name" value="EG:EG0003.4 PROTEIN-RELATED"/>
    <property type="match status" value="1"/>
</dbReference>
<sequence>MRALTILLLAICCTSQAARILGIFPYNSHSHFNMYEVLMKELVNRGHHVTVLSHFPQKTKYINYIDLSVNGSLPAVTNNVSMELISSLNSVTSFFDIIGDTLNMCEKVLQHPNTKKLTSSKEEYDLILIEVFGAECFFGLLHKIKAPSVSLTSSVMLPWANARFGNPDNPAYIPNYFLPLTYRMTFSQRLINTMFKVWLCAMFYYYSDYRSQQIARRYLGEELPGLSDLARNSSLILVNSHFSINQPRPLVPGVVEVGGLHIKSPGKIEEGLEKFLNESKHGLIYFSLGSMVRSETMSATTLEAILDAFSELPQNFLWKVDGDLLPRLPSNVRAGKWLPQLEILAHPNTLAFITHGGLMGLQEALYFGVPMVGIPLFSDQELNIQNLSPKVAVSLDYKTLTKASLLQALNTVINDQSRVHSSERNDEPYIEPYAELRGEH</sequence>
<name>A0ABN7P440_TIMPD</name>
<dbReference type="PROSITE" id="PS00375">
    <property type="entry name" value="UDPGT"/>
    <property type="match status" value="1"/>
</dbReference>
<evidence type="ECO:0000256" key="4">
    <source>
        <dbReference type="RuleBase" id="RU003718"/>
    </source>
</evidence>
<keyword evidence="8" id="KW-1185">Reference proteome</keyword>
<evidence type="ECO:0000256" key="2">
    <source>
        <dbReference type="ARBA" id="ARBA00022676"/>
    </source>
</evidence>
<proteinExistence type="inferred from homology"/>
<comment type="caution">
    <text evidence="7">The sequence shown here is derived from an EMBL/GenBank/DDBJ whole genome shotgun (WGS) entry which is preliminary data.</text>
</comment>
<reference evidence="7" key="1">
    <citation type="submission" date="2021-03" db="EMBL/GenBank/DDBJ databases">
        <authorList>
            <person name="Tran Van P."/>
        </authorList>
    </citation>
    <scope>NUCLEOTIDE SEQUENCE</scope>
</reference>
<dbReference type="Gene3D" id="3.40.50.2000">
    <property type="entry name" value="Glycogen Phosphorylase B"/>
    <property type="match status" value="1"/>
</dbReference>
<dbReference type="CDD" id="cd03784">
    <property type="entry name" value="GT1_Gtf-like"/>
    <property type="match status" value="1"/>
</dbReference>
<feature type="compositionally biased region" description="Basic and acidic residues" evidence="6">
    <location>
        <begin position="417"/>
        <end position="427"/>
    </location>
</feature>
<comment type="similarity">
    <text evidence="1 4">Belongs to the UDP-glycosyltransferase family.</text>
</comment>
<keyword evidence="3 4" id="KW-0808">Transferase</keyword>
<evidence type="ECO:0000313" key="8">
    <source>
        <dbReference type="Proteomes" id="UP001153148"/>
    </source>
</evidence>
<evidence type="ECO:0000313" key="7">
    <source>
        <dbReference type="EMBL" id="CAG2061891.1"/>
    </source>
</evidence>
<evidence type="ECO:0000256" key="1">
    <source>
        <dbReference type="ARBA" id="ARBA00009995"/>
    </source>
</evidence>
<dbReference type="SUPFAM" id="SSF53756">
    <property type="entry name" value="UDP-Glycosyltransferase/glycogen phosphorylase"/>
    <property type="match status" value="1"/>
</dbReference>